<dbReference type="PROSITE" id="PS50011">
    <property type="entry name" value="PROTEIN_KINASE_DOM"/>
    <property type="match status" value="1"/>
</dbReference>
<gene>
    <name evidence="3" type="ORF">B0T14DRAFT_554249</name>
</gene>
<name>A0AA40C448_9PEZI</name>
<accession>A0AA40C448</accession>
<dbReference type="AlphaFoldDB" id="A0AA40C448"/>
<dbReference type="Proteomes" id="UP001175000">
    <property type="component" value="Unassembled WGS sequence"/>
</dbReference>
<dbReference type="PROSITE" id="PS00108">
    <property type="entry name" value="PROTEIN_KINASE_ST"/>
    <property type="match status" value="1"/>
</dbReference>
<dbReference type="InterPro" id="IPR011009">
    <property type="entry name" value="Kinase-like_dom_sf"/>
</dbReference>
<dbReference type="Pfam" id="PF00069">
    <property type="entry name" value="Pkinase"/>
    <property type="match status" value="1"/>
</dbReference>
<sequence>MAWSRVYDGVSALALSLFRRKAIWKMQARLLASRRDQRGIRGSPDRSGLDVWEVGITATCAKDYHSAGGEQLRRRYPLQEVAIKRHQKLLNEKTPSSKEDANALARRFGAAEREIVGWGLCLDTIEEETSMCCRAVQMPLLVLERARKDLFDFLQEDCSCSCKHPTRHRRRGHSARPLQILGWWRRAGRAGSARAQTHFGARRRRRWRCKVKIKVPKIPVKASLDWAAHVSGLKEDPYEVVRLLCVDIGGGLESLHEANITHGDLKPRNILIFKDGPKRWVAKLCDFGRAQEESTPWASGTTEYDYMGTKAWPPPGETAKPMGQEGHKRCDLYVYSLVVWSAFHLRGDPLPDLDGDRDPAVLATDATNKLFGYGRWWYPGQNTQLADGINSVFADTLRAPAERKPKPWSRLEKYHATAPAPAPTPAGRTASRQT</sequence>
<evidence type="ECO:0000256" key="1">
    <source>
        <dbReference type="SAM" id="MobiDB-lite"/>
    </source>
</evidence>
<dbReference type="PANTHER" id="PTHR24359">
    <property type="entry name" value="SERINE/THREONINE-PROTEIN KINASE SBK1"/>
    <property type="match status" value="1"/>
</dbReference>
<feature type="region of interest" description="Disordered" evidence="1">
    <location>
        <begin position="402"/>
        <end position="434"/>
    </location>
</feature>
<dbReference type="GO" id="GO:0005524">
    <property type="term" value="F:ATP binding"/>
    <property type="evidence" value="ECO:0007669"/>
    <property type="project" value="InterPro"/>
</dbReference>
<evidence type="ECO:0000313" key="4">
    <source>
        <dbReference type="Proteomes" id="UP001175000"/>
    </source>
</evidence>
<comment type="caution">
    <text evidence="3">The sequence shown here is derived from an EMBL/GenBank/DDBJ whole genome shotgun (WGS) entry which is preliminary data.</text>
</comment>
<proteinExistence type="predicted"/>
<dbReference type="InterPro" id="IPR008271">
    <property type="entry name" value="Ser/Thr_kinase_AS"/>
</dbReference>
<dbReference type="GO" id="GO:0004674">
    <property type="term" value="F:protein serine/threonine kinase activity"/>
    <property type="evidence" value="ECO:0007669"/>
    <property type="project" value="TreeGrafter"/>
</dbReference>
<dbReference type="SUPFAM" id="SSF56112">
    <property type="entry name" value="Protein kinase-like (PK-like)"/>
    <property type="match status" value="1"/>
</dbReference>
<organism evidence="3 4">
    <name type="scientific">Immersiella caudata</name>
    <dbReference type="NCBI Taxonomy" id="314043"/>
    <lineage>
        <taxon>Eukaryota</taxon>
        <taxon>Fungi</taxon>
        <taxon>Dikarya</taxon>
        <taxon>Ascomycota</taxon>
        <taxon>Pezizomycotina</taxon>
        <taxon>Sordariomycetes</taxon>
        <taxon>Sordariomycetidae</taxon>
        <taxon>Sordariales</taxon>
        <taxon>Lasiosphaeriaceae</taxon>
        <taxon>Immersiella</taxon>
    </lineage>
</organism>
<feature type="compositionally biased region" description="Basic and acidic residues" evidence="1">
    <location>
        <begin position="402"/>
        <end position="415"/>
    </location>
</feature>
<evidence type="ECO:0000313" key="3">
    <source>
        <dbReference type="EMBL" id="KAK0624382.1"/>
    </source>
</evidence>
<keyword evidence="4" id="KW-1185">Reference proteome</keyword>
<feature type="domain" description="Protein kinase" evidence="2">
    <location>
        <begin position="1"/>
        <end position="418"/>
    </location>
</feature>
<reference evidence="3" key="1">
    <citation type="submission" date="2023-06" db="EMBL/GenBank/DDBJ databases">
        <title>Genome-scale phylogeny and comparative genomics of the fungal order Sordariales.</title>
        <authorList>
            <consortium name="Lawrence Berkeley National Laboratory"/>
            <person name="Hensen N."/>
            <person name="Bonometti L."/>
            <person name="Westerberg I."/>
            <person name="Brannstrom I.O."/>
            <person name="Guillou S."/>
            <person name="Cros-Aarteil S."/>
            <person name="Calhoun S."/>
            <person name="Haridas S."/>
            <person name="Kuo A."/>
            <person name="Mondo S."/>
            <person name="Pangilinan J."/>
            <person name="Riley R."/>
            <person name="Labutti K."/>
            <person name="Andreopoulos B."/>
            <person name="Lipzen A."/>
            <person name="Chen C."/>
            <person name="Yanf M."/>
            <person name="Daum C."/>
            <person name="Ng V."/>
            <person name="Clum A."/>
            <person name="Steindorff A."/>
            <person name="Ohm R."/>
            <person name="Martin F."/>
            <person name="Silar P."/>
            <person name="Natvig D."/>
            <person name="Lalanne C."/>
            <person name="Gautier V."/>
            <person name="Ament-Velasquez S.L."/>
            <person name="Kruys A."/>
            <person name="Hutchinson M.I."/>
            <person name="Powell A.J."/>
            <person name="Barry K."/>
            <person name="Miller A.N."/>
            <person name="Grigoriev I.V."/>
            <person name="Debuchy R."/>
            <person name="Gladieux P."/>
            <person name="Thoren M.H."/>
            <person name="Johannesson H."/>
        </authorList>
    </citation>
    <scope>NUCLEOTIDE SEQUENCE</scope>
    <source>
        <strain evidence="3">CBS 606.72</strain>
    </source>
</reference>
<protein>
    <recommendedName>
        <fullName evidence="2">Protein kinase domain-containing protein</fullName>
    </recommendedName>
</protein>
<dbReference type="Gene3D" id="1.10.510.10">
    <property type="entry name" value="Transferase(Phosphotransferase) domain 1"/>
    <property type="match status" value="1"/>
</dbReference>
<evidence type="ECO:0000259" key="2">
    <source>
        <dbReference type="PROSITE" id="PS50011"/>
    </source>
</evidence>
<dbReference type="PANTHER" id="PTHR24359:SF1">
    <property type="entry name" value="INHIBITOR OF NUCLEAR FACTOR KAPPA-B KINASE EPSILON SUBUNIT HOMOLOG 1-RELATED"/>
    <property type="match status" value="1"/>
</dbReference>
<dbReference type="InterPro" id="IPR000719">
    <property type="entry name" value="Prot_kinase_dom"/>
</dbReference>
<dbReference type="EMBL" id="JAULSU010000003">
    <property type="protein sequence ID" value="KAK0624382.1"/>
    <property type="molecule type" value="Genomic_DNA"/>
</dbReference>